<dbReference type="Pfam" id="PF04828">
    <property type="entry name" value="GFA"/>
    <property type="match status" value="1"/>
</dbReference>
<dbReference type="PANTHER" id="PTHR33337:SF40">
    <property type="entry name" value="CENP-V_GFA DOMAIN-CONTAINING PROTEIN-RELATED"/>
    <property type="match status" value="1"/>
</dbReference>
<dbReference type="GO" id="GO:0016846">
    <property type="term" value="F:carbon-sulfur lyase activity"/>
    <property type="evidence" value="ECO:0007669"/>
    <property type="project" value="InterPro"/>
</dbReference>
<evidence type="ECO:0000256" key="3">
    <source>
        <dbReference type="ARBA" id="ARBA00022833"/>
    </source>
</evidence>
<dbReference type="InterPro" id="IPR006913">
    <property type="entry name" value="CENP-V/GFA"/>
</dbReference>
<keyword evidence="2" id="KW-0479">Metal-binding</keyword>
<dbReference type="PROSITE" id="PS51257">
    <property type="entry name" value="PROKAR_LIPOPROTEIN"/>
    <property type="match status" value="1"/>
</dbReference>
<evidence type="ECO:0000256" key="1">
    <source>
        <dbReference type="ARBA" id="ARBA00005495"/>
    </source>
</evidence>
<organism evidence="6 7">
    <name type="scientific">Roseovarius faecimaris</name>
    <dbReference type="NCBI Taxonomy" id="2494550"/>
    <lineage>
        <taxon>Bacteria</taxon>
        <taxon>Pseudomonadati</taxon>
        <taxon>Pseudomonadota</taxon>
        <taxon>Alphaproteobacteria</taxon>
        <taxon>Rhodobacterales</taxon>
        <taxon>Roseobacteraceae</taxon>
        <taxon>Roseovarius</taxon>
    </lineage>
</organism>
<dbReference type="PROSITE" id="PS51891">
    <property type="entry name" value="CENP_V_GFA"/>
    <property type="match status" value="1"/>
</dbReference>
<dbReference type="RefSeq" id="WP_157706675.1">
    <property type="nucleotide sequence ID" value="NZ_CP034348.1"/>
</dbReference>
<accession>A0A6I6IQC8</accession>
<evidence type="ECO:0000313" key="6">
    <source>
        <dbReference type="EMBL" id="QGX98043.1"/>
    </source>
</evidence>
<dbReference type="Gene3D" id="3.90.1590.10">
    <property type="entry name" value="glutathione-dependent formaldehyde- activating enzyme (gfa)"/>
    <property type="match status" value="1"/>
</dbReference>
<keyword evidence="3" id="KW-0862">Zinc</keyword>
<sequence>MTDIRHAACACGALGLSCRGTPALVSLCHCTQCQKRSGGPFGIAAFYPAEAVEIAGQSTRFTRESDHGHPVDFHFCPVCGSTVFWYPRRKPGMIAVATGAFADPAFPAPTQEVFTEHRHLWVRPLA</sequence>
<evidence type="ECO:0000313" key="7">
    <source>
        <dbReference type="Proteomes" id="UP000428330"/>
    </source>
</evidence>
<comment type="similarity">
    <text evidence="1">Belongs to the Gfa family.</text>
</comment>
<dbReference type="KEGG" id="rom:EI983_07035"/>
<dbReference type="Proteomes" id="UP000428330">
    <property type="component" value="Chromosome"/>
</dbReference>
<protein>
    <submittedName>
        <fullName evidence="6">GFA family protein</fullName>
    </submittedName>
</protein>
<dbReference type="PANTHER" id="PTHR33337">
    <property type="entry name" value="GFA DOMAIN-CONTAINING PROTEIN"/>
    <property type="match status" value="1"/>
</dbReference>
<proteinExistence type="inferred from homology"/>
<dbReference type="AlphaFoldDB" id="A0A6I6IQC8"/>
<keyword evidence="7" id="KW-1185">Reference proteome</keyword>
<dbReference type="OrthoDB" id="9807246at2"/>
<reference evidence="7" key="1">
    <citation type="submission" date="2018-12" db="EMBL/GenBank/DDBJ databases">
        <title>Complete genome sequence of Roseovarius sp. MME-070.</title>
        <authorList>
            <person name="Nam Y.-D."/>
            <person name="Kang J."/>
            <person name="Chung W.-H."/>
            <person name="Park Y.S."/>
        </authorList>
    </citation>
    <scope>NUCLEOTIDE SEQUENCE [LARGE SCALE GENOMIC DNA]</scope>
    <source>
        <strain evidence="7">MME-070</strain>
    </source>
</reference>
<dbReference type="InterPro" id="IPR011057">
    <property type="entry name" value="Mss4-like_sf"/>
</dbReference>
<feature type="domain" description="CENP-V/GFA" evidence="5">
    <location>
        <begin position="5"/>
        <end position="112"/>
    </location>
</feature>
<gene>
    <name evidence="6" type="ORF">EI983_07035</name>
</gene>
<dbReference type="GO" id="GO:0046872">
    <property type="term" value="F:metal ion binding"/>
    <property type="evidence" value="ECO:0007669"/>
    <property type="project" value="UniProtKB-KW"/>
</dbReference>
<name>A0A6I6IQC8_9RHOB</name>
<evidence type="ECO:0000256" key="4">
    <source>
        <dbReference type="ARBA" id="ARBA00023239"/>
    </source>
</evidence>
<dbReference type="SUPFAM" id="SSF51316">
    <property type="entry name" value="Mss4-like"/>
    <property type="match status" value="1"/>
</dbReference>
<dbReference type="EMBL" id="CP034348">
    <property type="protein sequence ID" value="QGX98043.1"/>
    <property type="molecule type" value="Genomic_DNA"/>
</dbReference>
<evidence type="ECO:0000256" key="2">
    <source>
        <dbReference type="ARBA" id="ARBA00022723"/>
    </source>
</evidence>
<evidence type="ECO:0000259" key="5">
    <source>
        <dbReference type="PROSITE" id="PS51891"/>
    </source>
</evidence>
<keyword evidence="4" id="KW-0456">Lyase</keyword>